<evidence type="ECO:0000313" key="3">
    <source>
        <dbReference type="Proteomes" id="UP000623129"/>
    </source>
</evidence>
<gene>
    <name evidence="2" type="ORF">FCM35_KLT15609</name>
</gene>
<dbReference type="Proteomes" id="UP000623129">
    <property type="component" value="Unassembled WGS sequence"/>
</dbReference>
<comment type="caution">
    <text evidence="2">The sequence shown here is derived from an EMBL/GenBank/DDBJ whole genome shotgun (WGS) entry which is preliminary data.</text>
</comment>
<protein>
    <submittedName>
        <fullName evidence="2">Uncharacterized protein</fullName>
    </submittedName>
</protein>
<dbReference type="AlphaFoldDB" id="A0A833VXK0"/>
<keyword evidence="1" id="KW-0175">Coiled coil</keyword>
<dbReference type="Gene3D" id="1.20.5.110">
    <property type="match status" value="1"/>
</dbReference>
<dbReference type="OrthoDB" id="1883432at2759"/>
<proteinExistence type="predicted"/>
<accession>A0A833VXK0</accession>
<organism evidence="2 3">
    <name type="scientific">Carex littledalei</name>
    <dbReference type="NCBI Taxonomy" id="544730"/>
    <lineage>
        <taxon>Eukaryota</taxon>
        <taxon>Viridiplantae</taxon>
        <taxon>Streptophyta</taxon>
        <taxon>Embryophyta</taxon>
        <taxon>Tracheophyta</taxon>
        <taxon>Spermatophyta</taxon>
        <taxon>Magnoliopsida</taxon>
        <taxon>Liliopsida</taxon>
        <taxon>Poales</taxon>
        <taxon>Cyperaceae</taxon>
        <taxon>Cyperoideae</taxon>
        <taxon>Cariceae</taxon>
        <taxon>Carex</taxon>
        <taxon>Carex subgen. Euthyceras</taxon>
    </lineage>
</organism>
<name>A0A833VXK0_9POAL</name>
<evidence type="ECO:0000256" key="1">
    <source>
        <dbReference type="SAM" id="Coils"/>
    </source>
</evidence>
<feature type="coiled-coil region" evidence="1">
    <location>
        <begin position="32"/>
        <end position="59"/>
    </location>
</feature>
<sequence>MDLLVRNNEAASFISTSNGDVVTISNFISQLDEAAATRLQRMNQRLRDLEMQMELLESEICKTTYDPYKDLMQFPPSLVNGFEA</sequence>
<reference evidence="2" key="1">
    <citation type="submission" date="2020-01" db="EMBL/GenBank/DDBJ databases">
        <title>Genome sequence of Kobresia littledalei, the first chromosome-level genome in the family Cyperaceae.</title>
        <authorList>
            <person name="Qu G."/>
        </authorList>
    </citation>
    <scope>NUCLEOTIDE SEQUENCE</scope>
    <source>
        <strain evidence="2">C.B.Clarke</strain>
        <tissue evidence="2">Leaf</tissue>
    </source>
</reference>
<keyword evidence="3" id="KW-1185">Reference proteome</keyword>
<dbReference type="EMBL" id="SWLB01000003">
    <property type="protein sequence ID" value="KAF3339838.1"/>
    <property type="molecule type" value="Genomic_DNA"/>
</dbReference>
<evidence type="ECO:0000313" key="2">
    <source>
        <dbReference type="EMBL" id="KAF3339838.1"/>
    </source>
</evidence>